<dbReference type="Proteomes" id="UP001057452">
    <property type="component" value="Chromosome 8"/>
</dbReference>
<organism evidence="1 2">
    <name type="scientific">Chaenocephalus aceratus</name>
    <name type="common">Blackfin icefish</name>
    <name type="synonym">Chaenichthys aceratus</name>
    <dbReference type="NCBI Taxonomy" id="36190"/>
    <lineage>
        <taxon>Eukaryota</taxon>
        <taxon>Metazoa</taxon>
        <taxon>Chordata</taxon>
        <taxon>Craniata</taxon>
        <taxon>Vertebrata</taxon>
        <taxon>Euteleostomi</taxon>
        <taxon>Actinopterygii</taxon>
        <taxon>Neopterygii</taxon>
        <taxon>Teleostei</taxon>
        <taxon>Neoteleostei</taxon>
        <taxon>Acanthomorphata</taxon>
        <taxon>Eupercaria</taxon>
        <taxon>Perciformes</taxon>
        <taxon>Notothenioidei</taxon>
        <taxon>Channichthyidae</taxon>
        <taxon>Chaenocephalus</taxon>
    </lineage>
</organism>
<reference evidence="1" key="1">
    <citation type="submission" date="2022-05" db="EMBL/GenBank/DDBJ databases">
        <title>Chromosome-level genome of Chaenocephalus aceratus.</title>
        <authorList>
            <person name="Park H."/>
        </authorList>
    </citation>
    <scope>NUCLEOTIDE SEQUENCE</scope>
    <source>
        <strain evidence="1">KU_202001</strain>
    </source>
</reference>
<keyword evidence="2" id="KW-1185">Reference proteome</keyword>
<sequence length="829" mass="89572">MADGGSDDEVIHLASFNIHRSQGSRSRKRELITISDDSDEEHVTLVPSSPVLVPDDDDVSILEPLTPARKHVIRPAAKWSGALRVPVQVFDHSSDTPGVPSADPGPAPSTSRDATASSSAARLAARTHTAVQTSGYTQSHPGTSSHTHSQPKPNRNSQHQDGTPAHTKEEPHAVPIQTPSTSANANTSITPGIHLPQPSTSGLTHSSVRGGASSSFSATRYRSASCSSTKTKDKASAQSHDNPQASTSSAQTRTLSQPGTSSQPPPPTTTVQQRVIVSGVKIVVLPQHPSTQASAPQLQLRPQNVLQPVSFNRLQGNLVQIELRPLAQAPAQPAAHPPPPPQVFPAAPPAVLIAAAPERLGPPEAGHRIILGSQAPGEHLPNAPPQAGPSGGLPAAWSHQRGPISLHIRAPNLVLNAPPAPAALVAGGNARLVPAPNPERVNPALGLVAVPPAAEDAPRIEDARPGPSAAGGRAELLPHVRALITGVLDLFPDVLEAYVAELIQTNTVMDLNVICNLLLENPEYPRGGGAVTEDLFDFNKLGTVGLEASMQAADLLMADFRMLSCQDIKWSLNALKGHYAITRKALCEALKKWQESGKEGKRKRSRAASSERCYVDFHFEHGSVKFEKRMYFLESDRRYCRTYNSLEASVQNELTFYQQKAKEWAEVNEDEYKMDGQLIECGCCYGEFAFEKMTQCSDGHLFCKECLVKYAQEAVFGSGKSELSCMESGCPCSYPVCELEKVLPENILCKYYERQAEEAVAATCADELVRCPFCTFPALLDKNMSLFSCPNPRCRKESCRKCHVQWKQHMGKTCEQVLERDEIGMRVLL</sequence>
<name>A0ACB9X8I5_CHAAC</name>
<evidence type="ECO:0000313" key="1">
    <source>
        <dbReference type="EMBL" id="KAI4822921.1"/>
    </source>
</evidence>
<evidence type="ECO:0000313" key="2">
    <source>
        <dbReference type="Proteomes" id="UP001057452"/>
    </source>
</evidence>
<accession>A0ACB9X8I5</accession>
<comment type="caution">
    <text evidence="1">The sequence shown here is derived from an EMBL/GenBank/DDBJ whole genome shotgun (WGS) entry which is preliminary data.</text>
</comment>
<dbReference type="EMBL" id="CM043792">
    <property type="protein sequence ID" value="KAI4822921.1"/>
    <property type="molecule type" value="Genomic_DNA"/>
</dbReference>
<protein>
    <submittedName>
        <fullName evidence="1">Uncharacterized protein</fullName>
    </submittedName>
</protein>
<gene>
    <name evidence="1" type="ORF">KUCAC02_008439</name>
</gene>
<proteinExistence type="predicted"/>